<name>A0ABR6S8H0_ANAVA</name>
<protein>
    <submittedName>
        <fullName evidence="1">Uncharacterized protein</fullName>
    </submittedName>
</protein>
<dbReference type="RefSeq" id="WP_158647782.1">
    <property type="nucleotide sequence ID" value="NZ_JACKZP010000040.1"/>
</dbReference>
<proteinExistence type="predicted"/>
<comment type="caution">
    <text evidence="1">The sequence shown here is derived from an EMBL/GenBank/DDBJ whole genome shotgun (WGS) entry which is preliminary data.</text>
</comment>
<gene>
    <name evidence="1" type="ORF">GNE12_12360</name>
</gene>
<reference evidence="1 2" key="1">
    <citation type="submission" date="2019-11" db="EMBL/GenBank/DDBJ databases">
        <title>Comparison of genomes from free-living endosymbiotic cyanobacteria isolated from Azolla.</title>
        <authorList>
            <person name="Thiel T."/>
            <person name="Pratte B."/>
        </authorList>
    </citation>
    <scope>NUCLEOTIDE SEQUENCE [LARGE SCALE GENOMIC DNA]</scope>
    <source>
        <strain evidence="1 2">N2B</strain>
    </source>
</reference>
<keyword evidence="2" id="KW-1185">Reference proteome</keyword>
<sequence length="46" mass="5091">MEELANLTKTQIRKILAKDAIGQDESVTLVNLTIVLRNLESLSPNP</sequence>
<evidence type="ECO:0000313" key="1">
    <source>
        <dbReference type="EMBL" id="MBC1302706.1"/>
    </source>
</evidence>
<evidence type="ECO:0000313" key="2">
    <source>
        <dbReference type="Proteomes" id="UP000570851"/>
    </source>
</evidence>
<organism evidence="1 2">
    <name type="scientific">Trichormus variabilis N2B</name>
    <dbReference type="NCBI Taxonomy" id="2681315"/>
    <lineage>
        <taxon>Bacteria</taxon>
        <taxon>Bacillati</taxon>
        <taxon>Cyanobacteriota</taxon>
        <taxon>Cyanophyceae</taxon>
        <taxon>Nostocales</taxon>
        <taxon>Nostocaceae</taxon>
        <taxon>Trichormus</taxon>
    </lineage>
</organism>
<accession>A0ABR6S8H0</accession>
<dbReference type="EMBL" id="JACKZP010000040">
    <property type="protein sequence ID" value="MBC1302706.1"/>
    <property type="molecule type" value="Genomic_DNA"/>
</dbReference>
<dbReference type="GeneID" id="58725273"/>
<dbReference type="Proteomes" id="UP000570851">
    <property type="component" value="Unassembled WGS sequence"/>
</dbReference>